<proteinExistence type="predicted"/>
<dbReference type="PANTHER" id="PTHR37947:SF1">
    <property type="entry name" value="BLL2462 PROTEIN"/>
    <property type="match status" value="1"/>
</dbReference>
<dbReference type="EMBL" id="VSSQ01017185">
    <property type="protein sequence ID" value="MPM59225.1"/>
    <property type="molecule type" value="Genomic_DNA"/>
</dbReference>
<gene>
    <name evidence="2" type="ORF">SDC9_106065</name>
</gene>
<dbReference type="SUPFAM" id="SSF52317">
    <property type="entry name" value="Class I glutamine amidotransferase-like"/>
    <property type="match status" value="1"/>
</dbReference>
<accession>A0A645B184</accession>
<dbReference type="Gene3D" id="3.40.50.880">
    <property type="match status" value="1"/>
</dbReference>
<evidence type="ECO:0000259" key="1">
    <source>
        <dbReference type="Pfam" id="PF07090"/>
    </source>
</evidence>
<feature type="domain" description="Putative glutamine amidotransferase" evidence="1">
    <location>
        <begin position="3"/>
        <end position="246"/>
    </location>
</feature>
<dbReference type="InterPro" id="IPR029062">
    <property type="entry name" value="Class_I_gatase-like"/>
</dbReference>
<protein>
    <recommendedName>
        <fullName evidence="1">Putative glutamine amidotransferase domain-containing protein</fullName>
    </recommendedName>
</protein>
<evidence type="ECO:0000313" key="2">
    <source>
        <dbReference type="EMBL" id="MPM59225.1"/>
    </source>
</evidence>
<dbReference type="Pfam" id="PF07090">
    <property type="entry name" value="GATase1_like"/>
    <property type="match status" value="1"/>
</dbReference>
<dbReference type="CDD" id="cd03143">
    <property type="entry name" value="A4_beta-galactosidase_middle_domain"/>
    <property type="match status" value="1"/>
</dbReference>
<dbReference type="PANTHER" id="PTHR37947">
    <property type="entry name" value="BLL2462 PROTEIN"/>
    <property type="match status" value="1"/>
</dbReference>
<reference evidence="2" key="1">
    <citation type="submission" date="2019-08" db="EMBL/GenBank/DDBJ databases">
        <authorList>
            <person name="Kucharzyk K."/>
            <person name="Murdoch R.W."/>
            <person name="Higgins S."/>
            <person name="Loffler F."/>
        </authorList>
    </citation>
    <scope>NUCLEOTIDE SEQUENCE</scope>
</reference>
<organism evidence="2">
    <name type="scientific">bioreactor metagenome</name>
    <dbReference type="NCBI Taxonomy" id="1076179"/>
    <lineage>
        <taxon>unclassified sequences</taxon>
        <taxon>metagenomes</taxon>
        <taxon>ecological metagenomes</taxon>
    </lineage>
</organism>
<sequence length="248" mass="27411">MKKVLLAGESWVTYCRHIKGFDSFFTSHYEEGKKEIEAAIKKAGYEFCYISNTNAAEEFPWTMDELKQYSAVFLSDIGSNTLLLSDACFSQGRRGVNRLELLRDYVIAGGGLCMIGGYMSFTGINSVARYGMTALADVLPVKCLDVDDRAEGPQGFIPEIVDSASPLASGLTGEWPYLLGYNKTILRDGSKLVATINGDPLIAAAEYGKGRATVFTSDCSPHWGSPAFTAWEHYDRLWKNITDWMTKS</sequence>
<dbReference type="InterPro" id="IPR010768">
    <property type="entry name" value="GATase1-like"/>
</dbReference>
<dbReference type="AlphaFoldDB" id="A0A645B184"/>
<name>A0A645B184_9ZZZZ</name>
<comment type="caution">
    <text evidence="2">The sequence shown here is derived from an EMBL/GenBank/DDBJ whole genome shotgun (WGS) entry which is preliminary data.</text>
</comment>